<evidence type="ECO:0000256" key="6">
    <source>
        <dbReference type="SAM" id="Phobius"/>
    </source>
</evidence>
<evidence type="ECO:0000313" key="7">
    <source>
        <dbReference type="EMBL" id="MEP0865068.1"/>
    </source>
</evidence>
<evidence type="ECO:0000256" key="4">
    <source>
        <dbReference type="ARBA" id="ARBA00022989"/>
    </source>
</evidence>
<accession>A0ABV0JNH2</accession>
<organism evidence="7 8">
    <name type="scientific">Funiculus sociatus GB2-A5</name>
    <dbReference type="NCBI Taxonomy" id="2933946"/>
    <lineage>
        <taxon>Bacteria</taxon>
        <taxon>Bacillati</taxon>
        <taxon>Cyanobacteriota</taxon>
        <taxon>Cyanophyceae</taxon>
        <taxon>Coleofasciculales</taxon>
        <taxon>Coleofasciculaceae</taxon>
        <taxon>Funiculus</taxon>
    </lineage>
</organism>
<keyword evidence="2" id="KW-1003">Cell membrane</keyword>
<evidence type="ECO:0000256" key="1">
    <source>
        <dbReference type="ARBA" id="ARBA00004651"/>
    </source>
</evidence>
<dbReference type="PANTHER" id="PTHR43370">
    <property type="entry name" value="SUGAR ABC TRANSPORTER INTEGRAL MEMBRANE PROTEIN-RELATED"/>
    <property type="match status" value="1"/>
</dbReference>
<dbReference type="Pfam" id="PF02653">
    <property type="entry name" value="BPD_transp_2"/>
    <property type="match status" value="1"/>
</dbReference>
<evidence type="ECO:0000256" key="2">
    <source>
        <dbReference type="ARBA" id="ARBA00022475"/>
    </source>
</evidence>
<sequence length="322" mass="34654">MPWEQILTWSFLIALIAAGIRLAVPILLAVLGEIITERAGVLNLGLEGVMLVGGLAGFTVAYGLENTAKLPLIGAWAGLGAGLLAGMLMGLLMAVMTVTFKADQVVAGVTMVLFGQGLTTYLYRQQFGSLTARVTGLVDLPLPVLSQIPIIGELLFTHNVMVYISVALVFCCWFLLFRTRWGLQIRAVGENPAAADTSGINVERTRYASLLLGSALTGLGGAVLTVAQLHIFREGITAGRGWIAVALVFFARWRPARALWGALLFGIADALQFRIQALGSKELPYEFLLMLPYVLTLVVLLQRTPRSDVPAALGVPYFKGKR</sequence>
<feature type="transmembrane region" description="Helical" evidence="6">
    <location>
        <begin position="160"/>
        <end position="177"/>
    </location>
</feature>
<dbReference type="InterPro" id="IPR001851">
    <property type="entry name" value="ABC_transp_permease"/>
</dbReference>
<evidence type="ECO:0000256" key="5">
    <source>
        <dbReference type="ARBA" id="ARBA00023136"/>
    </source>
</evidence>
<feature type="transmembrane region" description="Helical" evidence="6">
    <location>
        <begin position="6"/>
        <end position="32"/>
    </location>
</feature>
<feature type="transmembrane region" description="Helical" evidence="6">
    <location>
        <begin position="105"/>
        <end position="123"/>
    </location>
</feature>
<proteinExistence type="predicted"/>
<reference evidence="7 8" key="1">
    <citation type="submission" date="2022-04" db="EMBL/GenBank/DDBJ databases">
        <title>Positive selection, recombination, and allopatry shape intraspecific diversity of widespread and dominant cyanobacteria.</title>
        <authorList>
            <person name="Wei J."/>
            <person name="Shu W."/>
            <person name="Hu C."/>
        </authorList>
    </citation>
    <scope>NUCLEOTIDE SEQUENCE [LARGE SCALE GENOMIC DNA]</scope>
    <source>
        <strain evidence="7 8">GB2-A5</strain>
    </source>
</reference>
<keyword evidence="3 6" id="KW-0812">Transmembrane</keyword>
<evidence type="ECO:0000256" key="3">
    <source>
        <dbReference type="ARBA" id="ARBA00022692"/>
    </source>
</evidence>
<keyword evidence="4 6" id="KW-1133">Transmembrane helix</keyword>
<keyword evidence="8" id="KW-1185">Reference proteome</keyword>
<name>A0ABV0JNH2_9CYAN</name>
<dbReference type="CDD" id="cd06580">
    <property type="entry name" value="TM_PBP1_transp_TpRbsC_like"/>
    <property type="match status" value="1"/>
</dbReference>
<feature type="transmembrane region" description="Helical" evidence="6">
    <location>
        <begin position="207"/>
        <end position="229"/>
    </location>
</feature>
<feature type="transmembrane region" description="Helical" evidence="6">
    <location>
        <begin position="44"/>
        <end position="64"/>
    </location>
</feature>
<comment type="caution">
    <text evidence="7">The sequence shown here is derived from an EMBL/GenBank/DDBJ whole genome shotgun (WGS) entry which is preliminary data.</text>
</comment>
<comment type="subcellular location">
    <subcellularLocation>
        <location evidence="1">Cell membrane</location>
        <topology evidence="1">Multi-pass membrane protein</topology>
    </subcellularLocation>
</comment>
<evidence type="ECO:0000313" key="8">
    <source>
        <dbReference type="Proteomes" id="UP001442494"/>
    </source>
</evidence>
<protein>
    <submittedName>
        <fullName evidence="7">ABC transporter permease</fullName>
    </submittedName>
</protein>
<dbReference type="RefSeq" id="WP_190423311.1">
    <property type="nucleotide sequence ID" value="NZ_JAMPKK010000021.1"/>
</dbReference>
<gene>
    <name evidence="7" type="ORF">NDI37_11375</name>
</gene>
<feature type="transmembrane region" description="Helical" evidence="6">
    <location>
        <begin position="76"/>
        <end position="98"/>
    </location>
</feature>
<feature type="transmembrane region" description="Helical" evidence="6">
    <location>
        <begin position="235"/>
        <end position="251"/>
    </location>
</feature>
<dbReference type="Proteomes" id="UP001442494">
    <property type="component" value="Unassembled WGS sequence"/>
</dbReference>
<keyword evidence="5 6" id="KW-0472">Membrane</keyword>
<dbReference type="PANTHER" id="PTHR43370:SF2">
    <property type="entry name" value="ABC TRANSPORTER PERMEASE PROTEIN"/>
    <property type="match status" value="1"/>
</dbReference>
<dbReference type="EMBL" id="JAMPKK010000021">
    <property type="protein sequence ID" value="MEP0865068.1"/>
    <property type="molecule type" value="Genomic_DNA"/>
</dbReference>